<organism evidence="1 2">
    <name type="scientific">Natronolimnobius baerhuensis</name>
    <dbReference type="NCBI Taxonomy" id="253108"/>
    <lineage>
        <taxon>Archaea</taxon>
        <taxon>Methanobacteriati</taxon>
        <taxon>Methanobacteriota</taxon>
        <taxon>Stenosarchaea group</taxon>
        <taxon>Halobacteria</taxon>
        <taxon>Halobacteriales</taxon>
        <taxon>Natrialbaceae</taxon>
        <taxon>Natronolimnobius</taxon>
    </lineage>
</organism>
<comment type="caution">
    <text evidence="1">The sequence shown here is derived from an EMBL/GenBank/DDBJ whole genome shotgun (WGS) entry which is preliminary data.</text>
</comment>
<dbReference type="RefSeq" id="WP_054864074.1">
    <property type="nucleotide sequence ID" value="NZ_MWPH01000003.1"/>
</dbReference>
<dbReference type="Proteomes" id="UP000196084">
    <property type="component" value="Unassembled WGS sequence"/>
</dbReference>
<accession>A0A202E6T0</accession>
<dbReference type="AlphaFoldDB" id="A0A202E6T0"/>
<name>A0A202E6T0_9EURY</name>
<dbReference type="OrthoDB" id="323844at2157"/>
<evidence type="ECO:0008006" key="3">
    <source>
        <dbReference type="Google" id="ProtNLM"/>
    </source>
</evidence>
<evidence type="ECO:0000313" key="1">
    <source>
        <dbReference type="EMBL" id="OVE83894.1"/>
    </source>
</evidence>
<sequence>MQPVVADTGPIIHLDEADALWLLSIFDTVHVPHTVLEELERGSTPDALSECTVETHVVDGDETAYPNLDPGETAAMLLADQLETVVLTDDLAARETATEQEIEVHGSIGVVLAAYSQDELTSNEAKSLLRKLHQDTTLYLAKPLLEHAIRAVTENDNVW</sequence>
<evidence type="ECO:0000313" key="2">
    <source>
        <dbReference type="Proteomes" id="UP000196084"/>
    </source>
</evidence>
<dbReference type="Pfam" id="PF11848">
    <property type="entry name" value="DUF3368"/>
    <property type="match status" value="1"/>
</dbReference>
<reference evidence="1 2" key="1">
    <citation type="submission" date="2017-02" db="EMBL/GenBank/DDBJ databases">
        <title>Natronthermophilus aegyptiacus gen. nov.,sp. nov., an aerobic, extremely halophilic alkalithermophilic archaeon isolated from the athalassohaline Wadi An Natrun, Egypt.</title>
        <authorList>
            <person name="Zhao B."/>
        </authorList>
    </citation>
    <scope>NUCLEOTIDE SEQUENCE [LARGE SCALE GENOMIC DNA]</scope>
    <source>
        <strain evidence="1 2">CGMCC 1.3597</strain>
    </source>
</reference>
<dbReference type="InterPro" id="IPR021799">
    <property type="entry name" value="PIN-like_prokaryotic"/>
</dbReference>
<dbReference type="EMBL" id="MWPH01000003">
    <property type="protein sequence ID" value="OVE83894.1"/>
    <property type="molecule type" value="Genomic_DNA"/>
</dbReference>
<keyword evidence="2" id="KW-1185">Reference proteome</keyword>
<proteinExistence type="predicted"/>
<dbReference type="PANTHER" id="PTHR39550:SF1">
    <property type="entry name" value="SLL0658 PROTEIN"/>
    <property type="match status" value="1"/>
</dbReference>
<gene>
    <name evidence="1" type="ORF">B2G88_15910</name>
</gene>
<dbReference type="PANTHER" id="PTHR39550">
    <property type="entry name" value="SLL0658 PROTEIN"/>
    <property type="match status" value="1"/>
</dbReference>
<protein>
    <recommendedName>
        <fullName evidence="3">Nucleic acid-binding protein</fullName>
    </recommendedName>
</protein>